<evidence type="ECO:0000313" key="3">
    <source>
        <dbReference type="Proteomes" id="UP001596506"/>
    </source>
</evidence>
<reference evidence="3" key="1">
    <citation type="journal article" date="2019" name="Int. J. Syst. Evol. Microbiol.">
        <title>The Global Catalogue of Microorganisms (GCM) 10K type strain sequencing project: providing services to taxonomists for standard genome sequencing and annotation.</title>
        <authorList>
            <consortium name="The Broad Institute Genomics Platform"/>
            <consortium name="The Broad Institute Genome Sequencing Center for Infectious Disease"/>
            <person name="Wu L."/>
            <person name="Ma J."/>
        </authorList>
    </citation>
    <scope>NUCLEOTIDE SEQUENCE [LARGE SCALE GENOMIC DNA]</scope>
    <source>
        <strain evidence="3">CCUG 60559</strain>
    </source>
</reference>
<evidence type="ECO:0000313" key="2">
    <source>
        <dbReference type="EMBL" id="MFC7296820.1"/>
    </source>
</evidence>
<protein>
    <submittedName>
        <fullName evidence="2">IS21 family transposase</fullName>
    </submittedName>
</protein>
<feature type="non-terminal residue" evidence="2">
    <location>
        <position position="1"/>
    </location>
</feature>
<keyword evidence="3" id="KW-1185">Reference proteome</keyword>
<feature type="non-terminal residue" evidence="2">
    <location>
        <position position="170"/>
    </location>
</feature>
<gene>
    <name evidence="2" type="ORF">ACFQQA_19120</name>
</gene>
<name>A0ABW2J1F7_9GAMM</name>
<proteinExistence type="predicted"/>
<dbReference type="Proteomes" id="UP001596506">
    <property type="component" value="Unassembled WGS sequence"/>
</dbReference>
<evidence type="ECO:0000259" key="1">
    <source>
        <dbReference type="Pfam" id="PF22483"/>
    </source>
</evidence>
<dbReference type="InterPro" id="IPR054353">
    <property type="entry name" value="IstA-like_C"/>
</dbReference>
<dbReference type="Pfam" id="PF22483">
    <property type="entry name" value="Mu-transpos_C_2"/>
    <property type="match status" value="1"/>
</dbReference>
<accession>A0ABW2J1F7</accession>
<sequence>KGTDYSVPVAFAHREVWVRGYVGEVVIGCAGEIIARHERSYDEADMIFNPLHYLPLIERKIMSLDQAAPLDGWNLPEEILKLRRLLEARMGKAGKREYVQVLRLLDTVDMETLSAAVKDALRLGAIGYDAIRHLVLCRIERRPARLDLSLYLYLPKATVGTTSPSSYMCL</sequence>
<comment type="caution">
    <text evidence="2">The sequence shown here is derived from an EMBL/GenBank/DDBJ whole genome shotgun (WGS) entry which is preliminary data.</text>
</comment>
<organism evidence="2 3">
    <name type="scientific">Marinobacter aromaticivorans</name>
    <dbReference type="NCBI Taxonomy" id="1494078"/>
    <lineage>
        <taxon>Bacteria</taxon>
        <taxon>Pseudomonadati</taxon>
        <taxon>Pseudomonadota</taxon>
        <taxon>Gammaproteobacteria</taxon>
        <taxon>Pseudomonadales</taxon>
        <taxon>Marinobacteraceae</taxon>
        <taxon>Marinobacter</taxon>
    </lineage>
</organism>
<dbReference type="RefSeq" id="WP_417498553.1">
    <property type="nucleotide sequence ID" value="NZ_JBHTBD010000055.1"/>
</dbReference>
<feature type="domain" description="Transposase for insertion sequence element IS21-like C-terminal" evidence="1">
    <location>
        <begin position="2"/>
        <end position="48"/>
    </location>
</feature>
<dbReference type="EMBL" id="JBHTBD010000055">
    <property type="protein sequence ID" value="MFC7296820.1"/>
    <property type="molecule type" value="Genomic_DNA"/>
</dbReference>